<dbReference type="AlphaFoldDB" id="A0A1F6ERC1"/>
<protein>
    <submittedName>
        <fullName evidence="1">Uncharacterized protein</fullName>
    </submittedName>
</protein>
<reference evidence="1 2" key="1">
    <citation type="journal article" date="2016" name="Nat. Commun.">
        <title>Thousands of microbial genomes shed light on interconnected biogeochemical processes in an aquifer system.</title>
        <authorList>
            <person name="Anantharaman K."/>
            <person name="Brown C.T."/>
            <person name="Hug L.A."/>
            <person name="Sharon I."/>
            <person name="Castelle C.J."/>
            <person name="Probst A.J."/>
            <person name="Thomas B.C."/>
            <person name="Singh A."/>
            <person name="Wilkins M.J."/>
            <person name="Karaoz U."/>
            <person name="Brodie E.L."/>
            <person name="Williams K.H."/>
            <person name="Hubbard S.S."/>
            <person name="Banfield J.F."/>
        </authorList>
    </citation>
    <scope>NUCLEOTIDE SEQUENCE [LARGE SCALE GENOMIC DNA]</scope>
</reference>
<dbReference type="EMBL" id="MFLU01000002">
    <property type="protein sequence ID" value="OGG76170.1"/>
    <property type="molecule type" value="Genomic_DNA"/>
</dbReference>
<sequence>MKNDNGKLKVRSKSTLDVDVNRRAGFWLPARPNGRSGRLGSEMQKSTFTFRSLYRQASERNGKIHFSVSERALPESFAYRQASERNGKIHFSVSERVLPESFAYVASSF</sequence>
<gene>
    <name evidence="1" type="ORF">A3A34_01625</name>
</gene>
<organism evidence="1 2">
    <name type="scientific">Candidatus Kaiserbacteria bacterium RIFCSPLOWO2_01_FULL_50_24</name>
    <dbReference type="NCBI Taxonomy" id="1798507"/>
    <lineage>
        <taxon>Bacteria</taxon>
        <taxon>Candidatus Kaiseribacteriota</taxon>
    </lineage>
</organism>
<accession>A0A1F6ERC1</accession>
<dbReference type="Proteomes" id="UP000178587">
    <property type="component" value="Unassembled WGS sequence"/>
</dbReference>
<evidence type="ECO:0000313" key="2">
    <source>
        <dbReference type="Proteomes" id="UP000178587"/>
    </source>
</evidence>
<name>A0A1F6ERC1_9BACT</name>
<dbReference type="STRING" id="1798507.A3A34_01625"/>
<comment type="caution">
    <text evidence="1">The sequence shown here is derived from an EMBL/GenBank/DDBJ whole genome shotgun (WGS) entry which is preliminary data.</text>
</comment>
<proteinExistence type="predicted"/>
<evidence type="ECO:0000313" key="1">
    <source>
        <dbReference type="EMBL" id="OGG76170.1"/>
    </source>
</evidence>